<proteinExistence type="predicted"/>
<gene>
    <name evidence="1" type="ORF">DCO17_02925</name>
</gene>
<name>A0A6M9PZ98_9BURK</name>
<evidence type="ECO:0000313" key="2">
    <source>
        <dbReference type="Proteomes" id="UP000503312"/>
    </source>
</evidence>
<accession>A0A6M9PZ98</accession>
<dbReference type="EMBL" id="CP028942">
    <property type="protein sequence ID" value="QKM64277.1"/>
    <property type="molecule type" value="Genomic_DNA"/>
</dbReference>
<dbReference type="AlphaFoldDB" id="A0A6M9PZ98"/>
<dbReference type="KEGG" id="ptrp:DCO17_02925"/>
<dbReference type="RefSeq" id="WP_173955319.1">
    <property type="nucleotide sequence ID" value="NZ_CP028942.1"/>
</dbReference>
<dbReference type="Proteomes" id="UP000503312">
    <property type="component" value="Chromosome"/>
</dbReference>
<evidence type="ECO:0000313" key="1">
    <source>
        <dbReference type="EMBL" id="QKM64277.1"/>
    </source>
</evidence>
<organism evidence="1 2">
    <name type="scientific">Polynucleobacter tropicus</name>
    <dbReference type="NCBI Taxonomy" id="1743174"/>
    <lineage>
        <taxon>Bacteria</taxon>
        <taxon>Pseudomonadati</taxon>
        <taxon>Pseudomonadota</taxon>
        <taxon>Betaproteobacteria</taxon>
        <taxon>Burkholderiales</taxon>
        <taxon>Burkholderiaceae</taxon>
        <taxon>Polynucleobacter</taxon>
    </lineage>
</organism>
<keyword evidence="2" id="KW-1185">Reference proteome</keyword>
<protein>
    <submittedName>
        <fullName evidence="1">Uncharacterized protein</fullName>
    </submittedName>
</protein>
<reference evidence="1 2" key="1">
    <citation type="submission" date="2018-04" db="EMBL/GenBank/DDBJ databases">
        <title>Polynucleobacter sp. UH21B genome.</title>
        <authorList>
            <person name="Hahn M.W."/>
        </authorList>
    </citation>
    <scope>NUCLEOTIDE SEQUENCE [LARGE SCALE GENOMIC DNA]</scope>
    <source>
        <strain evidence="1 2">MWH-UH21B</strain>
    </source>
</reference>
<sequence length="527" mass="57958">MAEEKPLFLIDVDRAIEGLLSATPKNASGPIQVESIVMHCVDLANALDGAGLEDLSGFAQELAAQFKQNQAQSLLLVNDFIALTNAGVTQIHPGEATHLVVTDEVLNAAKASFAKKLAQLKAGTPISSEPIAVASQAAQVSQDPAVVTTQAKPVEESIEDAFPNQEFSPELFRALEAKKEAPVDAVSAQTVAETPEQTIALAVASSSEPISLEQALEQTLDRAVNELNHLFAPRKESPPVLFTPPEPKPFVLPENLTKPIDRESAFEYTSKARYLDKHYALDRSSNLNRMQKARSLIGKGDNWSGVEVDFLLGREQDELVRSGQQSLRHIFENLTDELLIDEVYADPDIAQQLLTILSILPPCPSIFAVQQELMIFVDLDHVTLSNEHLLAVSNMMAEIGGSLEIHHDGVRLSCPSSLLRMPMAFFTRHGEQYAVSAIQYLGEEPLSKAVDSKVDFLGEIIHPARNIYIRAGNHDYVIHAHEFLGVQNMNVHQNLPRSLERPYWMAGVALDGANNVYSWIALDRYIR</sequence>